<feature type="transmembrane region" description="Helical" evidence="2">
    <location>
        <begin position="191"/>
        <end position="212"/>
    </location>
</feature>
<keyword evidence="4" id="KW-1185">Reference proteome</keyword>
<feature type="compositionally biased region" description="Low complexity" evidence="1">
    <location>
        <begin position="99"/>
        <end position="113"/>
    </location>
</feature>
<feature type="region of interest" description="Disordered" evidence="1">
    <location>
        <begin position="76"/>
        <end position="143"/>
    </location>
</feature>
<comment type="caution">
    <text evidence="3">The sequence shown here is derived from an EMBL/GenBank/DDBJ whole genome shotgun (WGS) entry which is preliminary data.</text>
</comment>
<sequence length="407" mass="42329">MSAFHQVVFTGRLKPGVNAEQAARDFAAVFKLPEEKAWRLILDGGEHVLKREVDDSNAERYREVLEEIGLEVRVEPAGTPLGGSEPAAEALAADETGSGTDTPPDAAAAGAAAPRAVSTNPYAPPQADLTRPADDDGPLAEPQSLPAGHGWLWLKDAYALFRSRPGTWLGAIAIIYLINFAVGLVPLVGSLVGFVLGPVFGGGIMAGARSLDRHGKVRAGMVFDGFSGPGMQLALVGVLYLLGIVLVMLAAGLIAVAAGVVTPAGLQSLSGGDPEAAAMAMAPTALSLLFLVALALLIPLLMAYWFAPALVMLEDLTALEAMQTSFRGCWMNIVPFLIYGLSLLGIVMVFSVGVGLLAMLGGTLLGPAAGVLGFLLVVVMVPVLLGFAVVTMLSQYTGYRDIFRHAG</sequence>
<proteinExistence type="predicted"/>
<evidence type="ECO:0008006" key="5">
    <source>
        <dbReference type="Google" id="ProtNLM"/>
    </source>
</evidence>
<evidence type="ECO:0000256" key="2">
    <source>
        <dbReference type="SAM" id="Phobius"/>
    </source>
</evidence>
<dbReference type="InterPro" id="IPR047798">
    <property type="entry name" value="BPSS1780-like"/>
</dbReference>
<reference evidence="3 4" key="1">
    <citation type="journal article" date="2020" name="Microorganisms">
        <title>Osmotic Adaptation and Compatible Solute Biosynthesis of Phototrophic Bacteria as Revealed from Genome Analyses.</title>
        <authorList>
            <person name="Imhoff J.F."/>
            <person name="Rahn T."/>
            <person name="Kunzel S."/>
            <person name="Keller A."/>
            <person name="Neulinger S.C."/>
        </authorList>
    </citation>
    <scope>NUCLEOTIDE SEQUENCE [LARGE SCALE GENOMIC DNA]</scope>
    <source>
        <strain evidence="3 4">DSM 6210</strain>
    </source>
</reference>
<dbReference type="NCBIfam" id="NF041043">
    <property type="entry name" value="BPSS1780_fam"/>
    <property type="match status" value="1"/>
</dbReference>
<feature type="transmembrane region" description="Helical" evidence="2">
    <location>
        <begin position="233"/>
        <end position="266"/>
    </location>
</feature>
<feature type="transmembrane region" description="Helical" evidence="2">
    <location>
        <begin position="168"/>
        <end position="185"/>
    </location>
</feature>
<evidence type="ECO:0000256" key="1">
    <source>
        <dbReference type="SAM" id="MobiDB-lite"/>
    </source>
</evidence>
<evidence type="ECO:0000313" key="4">
    <source>
        <dbReference type="Proteomes" id="UP000748752"/>
    </source>
</evidence>
<feature type="transmembrane region" description="Helical" evidence="2">
    <location>
        <begin position="334"/>
        <end position="359"/>
    </location>
</feature>
<keyword evidence="2" id="KW-0472">Membrane</keyword>
<organism evidence="3 4">
    <name type="scientific">Thiohalocapsa halophila</name>
    <dbReference type="NCBI Taxonomy" id="69359"/>
    <lineage>
        <taxon>Bacteria</taxon>
        <taxon>Pseudomonadati</taxon>
        <taxon>Pseudomonadota</taxon>
        <taxon>Gammaproteobacteria</taxon>
        <taxon>Chromatiales</taxon>
        <taxon>Chromatiaceae</taxon>
        <taxon>Thiohalocapsa</taxon>
    </lineage>
</organism>
<feature type="transmembrane region" description="Helical" evidence="2">
    <location>
        <begin position="286"/>
        <end position="313"/>
    </location>
</feature>
<keyword evidence="2" id="KW-1133">Transmembrane helix</keyword>
<dbReference type="Proteomes" id="UP000748752">
    <property type="component" value="Unassembled WGS sequence"/>
</dbReference>
<keyword evidence="2" id="KW-0812">Transmembrane</keyword>
<protein>
    <recommendedName>
        <fullName evidence="5">DUF2189 domain-containing protein</fullName>
    </recommendedName>
</protein>
<dbReference type="EMBL" id="NRRV01000078">
    <property type="protein sequence ID" value="MBK1633316.1"/>
    <property type="molecule type" value="Genomic_DNA"/>
</dbReference>
<accession>A0ABS1CMZ3</accession>
<feature type="transmembrane region" description="Helical" evidence="2">
    <location>
        <begin position="371"/>
        <end position="394"/>
    </location>
</feature>
<name>A0ABS1CMZ3_9GAMM</name>
<gene>
    <name evidence="3" type="ORF">CKO31_21680</name>
</gene>
<evidence type="ECO:0000313" key="3">
    <source>
        <dbReference type="EMBL" id="MBK1633316.1"/>
    </source>
</evidence>
<dbReference type="RefSeq" id="WP_200241601.1">
    <property type="nucleotide sequence ID" value="NZ_NRRV01000078.1"/>
</dbReference>